<comment type="caution">
    <text evidence="1">The sequence shown here is derived from an EMBL/GenBank/DDBJ whole genome shotgun (WGS) entry which is preliminary data.</text>
</comment>
<dbReference type="EMBL" id="BOOI01000048">
    <property type="protein sequence ID" value="GIH86594.1"/>
    <property type="molecule type" value="Genomic_DNA"/>
</dbReference>
<dbReference type="AlphaFoldDB" id="A0A8J3S4D4"/>
<dbReference type="Proteomes" id="UP000655044">
    <property type="component" value="Unassembled WGS sequence"/>
</dbReference>
<name>A0A8J3S4D4_PLARO</name>
<gene>
    <name evidence="1" type="ORF">Pro02_50020</name>
</gene>
<dbReference type="RefSeq" id="WP_068920466.1">
    <property type="nucleotide sequence ID" value="NZ_BMQP01000029.1"/>
</dbReference>
<dbReference type="OrthoDB" id="3535601at2"/>
<protein>
    <submittedName>
        <fullName evidence="1">Uncharacterized protein</fullName>
    </submittedName>
</protein>
<reference evidence="1" key="1">
    <citation type="submission" date="2021-01" db="EMBL/GenBank/DDBJ databases">
        <title>Whole genome shotgun sequence of Planobispora rosea NBRC 15558.</title>
        <authorList>
            <person name="Komaki H."/>
            <person name="Tamura T."/>
        </authorList>
    </citation>
    <scope>NUCLEOTIDE SEQUENCE</scope>
    <source>
        <strain evidence="1">NBRC 15558</strain>
    </source>
</reference>
<proteinExistence type="predicted"/>
<organism evidence="1 2">
    <name type="scientific">Planobispora rosea</name>
    <dbReference type="NCBI Taxonomy" id="35762"/>
    <lineage>
        <taxon>Bacteria</taxon>
        <taxon>Bacillati</taxon>
        <taxon>Actinomycetota</taxon>
        <taxon>Actinomycetes</taxon>
        <taxon>Streptosporangiales</taxon>
        <taxon>Streptosporangiaceae</taxon>
        <taxon>Planobispora</taxon>
    </lineage>
</organism>
<sequence length="153" mass="16900">MSSPLRAVTDEVRSEYGLFIVTELIDGRLAGAAAEGAIEPPDDRVAAGDDGLIIQAAYAGAMHAVHMRIELWDGAPPADPWEELWAGRLLLKSRLVGVGDWVPGHPPQVEFDLGQSDRNWSARVSTKILQTEQDPDFPYAIARMELYKVQFWS</sequence>
<evidence type="ECO:0000313" key="1">
    <source>
        <dbReference type="EMBL" id="GIH86594.1"/>
    </source>
</evidence>
<evidence type="ECO:0000313" key="2">
    <source>
        <dbReference type="Proteomes" id="UP000655044"/>
    </source>
</evidence>
<keyword evidence="2" id="KW-1185">Reference proteome</keyword>
<accession>A0A8J3S4D4</accession>